<dbReference type="InterPro" id="IPR027417">
    <property type="entry name" value="P-loop_NTPase"/>
</dbReference>
<proteinExistence type="predicted"/>
<evidence type="ECO:0000259" key="2">
    <source>
        <dbReference type="Pfam" id="PF13166"/>
    </source>
</evidence>
<dbReference type="Gene3D" id="3.40.50.300">
    <property type="entry name" value="P-loop containing nucleotide triphosphate hydrolases"/>
    <property type="match status" value="1"/>
</dbReference>
<gene>
    <name evidence="3" type="ORF">BWX42_02270</name>
</gene>
<dbReference type="InterPro" id="IPR026866">
    <property type="entry name" value="CR006_AAA"/>
</dbReference>
<feature type="coiled-coil region" evidence="1">
    <location>
        <begin position="399"/>
        <end position="447"/>
    </location>
</feature>
<evidence type="ECO:0000313" key="3">
    <source>
        <dbReference type="EMBL" id="OOL80755.1"/>
    </source>
</evidence>
<dbReference type="AlphaFoldDB" id="A0A1S8KMN9"/>
<comment type="caution">
    <text evidence="3">The sequence shown here is derived from an EMBL/GenBank/DDBJ whole genome shotgun (WGS) entry which is preliminary data.</text>
</comment>
<dbReference type="Proteomes" id="UP000190409">
    <property type="component" value="Unassembled WGS sequence"/>
</dbReference>
<evidence type="ECO:0000313" key="4">
    <source>
        <dbReference type="Proteomes" id="UP000190409"/>
    </source>
</evidence>
<dbReference type="EMBL" id="MUYF01000003">
    <property type="protein sequence ID" value="OOL80755.1"/>
    <property type="molecule type" value="Genomic_DNA"/>
</dbReference>
<protein>
    <recommendedName>
        <fullName evidence="2">Protein CR006 P-loop domain-containing protein</fullName>
    </recommendedName>
</protein>
<organism evidence="3 4">
    <name type="scientific">Dolosigranulum pigrum</name>
    <dbReference type="NCBI Taxonomy" id="29394"/>
    <lineage>
        <taxon>Bacteria</taxon>
        <taxon>Bacillati</taxon>
        <taxon>Bacillota</taxon>
        <taxon>Bacilli</taxon>
        <taxon>Lactobacillales</taxon>
        <taxon>Carnobacteriaceae</taxon>
        <taxon>Dolosigranulum</taxon>
    </lineage>
</organism>
<dbReference type="Pfam" id="PF13166">
    <property type="entry name" value="AAA_13"/>
    <property type="match status" value="1"/>
</dbReference>
<evidence type="ECO:0000256" key="1">
    <source>
        <dbReference type="SAM" id="Coils"/>
    </source>
</evidence>
<feature type="domain" description="Protein CR006 P-loop" evidence="2">
    <location>
        <begin position="24"/>
        <end position="701"/>
    </location>
</feature>
<keyword evidence="1" id="KW-0175">Coiled coil</keyword>
<sequence>MEINLKDNNLFNTDILAIEKNECIIFGNNGTGKSTLVREIKNSQKDNYDVRIFQGFDSVINENKELNAVVLGEENVEIDNKISRLKENQDNILKEKHDKYKKIDESAYGENDLYIEWEDAKKAYDKQYKKVDRFYKKAASQIKELEPKITPSTSYHKNIFKDEIKNAHKLTNEEVNECSQLIRTEIKEAVSINFPDINLVELREKVLNLYNRVIEEQVHISRFEGNSEKRIFAKKGLEIHSEGDLCSFCGNKIEQEVVTDLKRYFSADEVIEFQKKLSNQLIVLKQYQEKIKSLSISTDDFYPTYEKEVLLIQKDMYKFKEEISEFLKNLISLIENKQKNLFEYLDEPQIKIPTNSLKINEYNDLVQKNNDSNLKLLREEAKAKLRFNEIYKHKEDFDYDTKTSTLNQLEQELSEKKKTIDLVKEEISSLDYEVKKINNEITKLRQETLSEKILANRINKTLKSYVSFELVYKENDQNGLYMIKNTENNEYRNVTKLSTGEKNIISFLYFFEKLENSIITSGNRRQLVIFDDPMTSNDGTMQYIIINVLQNLLKKKYPNKNVEKLFILTHNHHFYLNLINNLYKKYERYEFIRLMSNGFKTTIKKIESGNDDFNTNYAALWYDLKFVFQNEEASPSLLCNTMRRIIETYTKFNSIARNDFYRGSSGAKKFLDVNSHQIEDHTADLIGTNKRVIMEVFKNCFENNNAIDHFNQYCDWI</sequence>
<reference evidence="3 4" key="1">
    <citation type="submission" date="2017-01" db="EMBL/GenBank/DDBJ databases">
        <title>Complete Genome Sequence of Dolosigranulum pigrum isolated from a Patient with interstitial lung disease.</title>
        <authorList>
            <person name="Mukhopadhyay R."/>
            <person name="Joaquin J."/>
            <person name="Hogue R."/>
            <person name="Fitzgerald S."/>
            <person name="Jospin G."/>
            <person name="Eisen J.A."/>
            <person name="Chaturvedi V."/>
        </authorList>
    </citation>
    <scope>NUCLEOTIDE SEQUENCE [LARGE SCALE GENOMIC DNA]</scope>
    <source>
        <strain evidence="3 4">15S00348</strain>
    </source>
</reference>
<name>A0A1S8KMN9_9LACT</name>
<dbReference type="SUPFAM" id="SSF52540">
    <property type="entry name" value="P-loop containing nucleoside triphosphate hydrolases"/>
    <property type="match status" value="1"/>
</dbReference>
<accession>A0A1S8KMN9</accession>